<evidence type="ECO:0000313" key="7">
    <source>
        <dbReference type="EMBL" id="HEG91767.1"/>
    </source>
</evidence>
<dbReference type="Gene3D" id="3.40.640.10">
    <property type="entry name" value="Type I PLP-dependent aspartate aminotransferase-like (Major domain)"/>
    <property type="match status" value="1"/>
</dbReference>
<dbReference type="InterPro" id="IPR005814">
    <property type="entry name" value="Aminotrans_3"/>
</dbReference>
<evidence type="ECO:0000256" key="1">
    <source>
        <dbReference type="ARBA" id="ARBA00001933"/>
    </source>
</evidence>
<keyword evidence="5 6" id="KW-0663">Pyridoxal phosphate</keyword>
<dbReference type="GO" id="GO:0042802">
    <property type="term" value="F:identical protein binding"/>
    <property type="evidence" value="ECO:0007669"/>
    <property type="project" value="TreeGrafter"/>
</dbReference>
<dbReference type="InterPro" id="IPR015422">
    <property type="entry name" value="PyrdxlP-dep_Trfase_small"/>
</dbReference>
<dbReference type="GO" id="GO:0008483">
    <property type="term" value="F:transaminase activity"/>
    <property type="evidence" value="ECO:0007669"/>
    <property type="project" value="UniProtKB-KW"/>
</dbReference>
<organism evidence="7">
    <name type="scientific">Thermorudis peleae</name>
    <dbReference type="NCBI Taxonomy" id="1382356"/>
    <lineage>
        <taxon>Bacteria</taxon>
        <taxon>Pseudomonadati</taxon>
        <taxon>Thermomicrobiota</taxon>
        <taxon>Thermomicrobia</taxon>
        <taxon>Thermomicrobia incertae sedis</taxon>
        <taxon>Thermorudis</taxon>
    </lineage>
</organism>
<dbReference type="Pfam" id="PF00202">
    <property type="entry name" value="Aminotran_3"/>
    <property type="match status" value="1"/>
</dbReference>
<evidence type="ECO:0000256" key="6">
    <source>
        <dbReference type="RuleBase" id="RU003560"/>
    </source>
</evidence>
<proteinExistence type="inferred from homology"/>
<name>A0A831X802_9BACT</name>
<dbReference type="InterPro" id="IPR049704">
    <property type="entry name" value="Aminotrans_3_PPA_site"/>
</dbReference>
<dbReference type="EMBL" id="DSIY01000236">
    <property type="protein sequence ID" value="HEG91767.1"/>
    <property type="molecule type" value="Genomic_DNA"/>
</dbReference>
<reference evidence="7" key="1">
    <citation type="journal article" date="2020" name="mSystems">
        <title>Genome- and Community-Level Interaction Insights into Carbon Utilization and Element Cycling Functions of Hydrothermarchaeota in Hydrothermal Sediment.</title>
        <authorList>
            <person name="Zhou Z."/>
            <person name="Liu Y."/>
            <person name="Xu W."/>
            <person name="Pan J."/>
            <person name="Luo Z.H."/>
            <person name="Li M."/>
        </authorList>
    </citation>
    <scope>NUCLEOTIDE SEQUENCE [LARGE SCALE GENOMIC DNA]</scope>
    <source>
        <strain evidence="7">SpSt-210</strain>
    </source>
</reference>
<evidence type="ECO:0000256" key="4">
    <source>
        <dbReference type="ARBA" id="ARBA00022679"/>
    </source>
</evidence>
<comment type="cofactor">
    <cofactor evidence="1">
        <name>pyridoxal 5'-phosphate</name>
        <dbReference type="ChEBI" id="CHEBI:597326"/>
    </cofactor>
</comment>
<dbReference type="InterPro" id="IPR015421">
    <property type="entry name" value="PyrdxlP-dep_Trfase_major"/>
</dbReference>
<evidence type="ECO:0000256" key="3">
    <source>
        <dbReference type="ARBA" id="ARBA00022576"/>
    </source>
</evidence>
<dbReference type="PANTHER" id="PTHR11986">
    <property type="entry name" value="AMINOTRANSFERASE CLASS III"/>
    <property type="match status" value="1"/>
</dbReference>
<gene>
    <name evidence="7" type="ORF">ENP34_10070</name>
</gene>
<evidence type="ECO:0000256" key="2">
    <source>
        <dbReference type="ARBA" id="ARBA00008954"/>
    </source>
</evidence>
<dbReference type="GO" id="GO:0030170">
    <property type="term" value="F:pyridoxal phosphate binding"/>
    <property type="evidence" value="ECO:0007669"/>
    <property type="project" value="InterPro"/>
</dbReference>
<dbReference type="PROSITE" id="PS00600">
    <property type="entry name" value="AA_TRANSFER_CLASS_3"/>
    <property type="match status" value="1"/>
</dbReference>
<dbReference type="Gene3D" id="3.90.1150.10">
    <property type="entry name" value="Aspartate Aminotransferase, domain 1"/>
    <property type="match status" value="1"/>
</dbReference>
<protein>
    <submittedName>
        <fullName evidence="7">Aminotransferase class III-fold pyridoxal phosphate-dependent enzyme</fullName>
    </submittedName>
</protein>
<dbReference type="PIRSF" id="PIRSF000521">
    <property type="entry name" value="Transaminase_4ab_Lys_Orn"/>
    <property type="match status" value="1"/>
</dbReference>
<sequence>MAATELNPQEIIPRVLTRYSPVVVDRAEGLYLWDIHGERWADFTSGIAVVNTGHCHPKVVAAIREQAGKIIHAQANILAHEPMMRLAQAITATMPPKLNQVFFSNSGAEAVEGAVKLAKAATGRPAIIAFRGAFHGRTHLAMALTSSRVKVRGHYEPLVPSIYYAPYPYPFRNPYGVPPDEVDLVCLAELERLFETMVMPDDVAAIIVEPMLGEGGYILPPKRFLQNLRRLCDQYGILLIADEIQTGVGRTGRMWAFEHFEIVPDIVTVAKGIASGLPLSAVVANRELMDKWAPGAHGGTYGGNAVACAAGVATFEVMREERLPENAERVGNFLMAQLRELQDEFPVIGEVRGLGLMIGVEFVKPDRSPNPDAVKRVIQRAQELRTLLITAGEHDQVIRVIPPLIINQRQAEEFLDVFAEAVKSAS</sequence>
<dbReference type="AlphaFoldDB" id="A0A831X802"/>
<dbReference type="CDD" id="cd00610">
    <property type="entry name" value="OAT_like"/>
    <property type="match status" value="1"/>
</dbReference>
<keyword evidence="3 7" id="KW-0032">Aminotransferase</keyword>
<evidence type="ECO:0000256" key="5">
    <source>
        <dbReference type="ARBA" id="ARBA00022898"/>
    </source>
</evidence>
<dbReference type="FunFam" id="3.40.640.10:FF:000013">
    <property type="entry name" value="4-aminobutyrate aminotransferase"/>
    <property type="match status" value="1"/>
</dbReference>
<dbReference type="SUPFAM" id="SSF53383">
    <property type="entry name" value="PLP-dependent transferases"/>
    <property type="match status" value="1"/>
</dbReference>
<dbReference type="InterPro" id="IPR050103">
    <property type="entry name" value="Class-III_PLP-dep_AT"/>
</dbReference>
<comment type="caution">
    <text evidence="7">The sequence shown here is derived from an EMBL/GenBank/DDBJ whole genome shotgun (WGS) entry which is preliminary data.</text>
</comment>
<keyword evidence="4 7" id="KW-0808">Transferase</keyword>
<dbReference type="InterPro" id="IPR015424">
    <property type="entry name" value="PyrdxlP-dep_Trfase"/>
</dbReference>
<dbReference type="PANTHER" id="PTHR11986:SF58">
    <property type="entry name" value="LEUCINE_METHIONINE RACEMASE"/>
    <property type="match status" value="1"/>
</dbReference>
<accession>A0A831X802</accession>
<comment type="similarity">
    <text evidence="2 6">Belongs to the class-III pyridoxal-phosphate-dependent aminotransferase family.</text>
</comment>